<dbReference type="CDD" id="cd00093">
    <property type="entry name" value="HTH_XRE"/>
    <property type="match status" value="1"/>
</dbReference>
<dbReference type="EMBL" id="JBDPGJ010000014">
    <property type="protein sequence ID" value="MEX0409769.1"/>
    <property type="molecule type" value="Genomic_DNA"/>
</dbReference>
<evidence type="ECO:0000259" key="1">
    <source>
        <dbReference type="PROSITE" id="PS50943"/>
    </source>
</evidence>
<comment type="caution">
    <text evidence="2">The sequence shown here is derived from an EMBL/GenBank/DDBJ whole genome shotgun (WGS) entry which is preliminary data.</text>
</comment>
<accession>A0ABV3SSH8</accession>
<reference evidence="2 3" key="1">
    <citation type="submission" date="2024-05" db="EMBL/GenBank/DDBJ databases">
        <authorList>
            <person name="Jiang F."/>
        </authorList>
    </citation>
    <scope>NUCLEOTIDE SEQUENCE [LARGE SCALE GENOMIC DNA]</scope>
    <source>
        <strain evidence="2 3">LZ166</strain>
    </source>
</reference>
<name>A0ABV3SSH8_9HYPH</name>
<dbReference type="Gene3D" id="1.10.260.40">
    <property type="entry name" value="lambda repressor-like DNA-binding domains"/>
    <property type="match status" value="1"/>
</dbReference>
<dbReference type="InterPro" id="IPR013435">
    <property type="entry name" value="Mobile_mystery_prot_A"/>
</dbReference>
<dbReference type="NCBIfam" id="TIGR02612">
    <property type="entry name" value="mob_myst_A"/>
    <property type="match status" value="1"/>
</dbReference>
<dbReference type="PROSITE" id="PS50943">
    <property type="entry name" value="HTH_CROC1"/>
    <property type="match status" value="1"/>
</dbReference>
<feature type="domain" description="HTH cro/C1-type" evidence="1">
    <location>
        <begin position="33"/>
        <end position="89"/>
    </location>
</feature>
<evidence type="ECO:0000313" key="2">
    <source>
        <dbReference type="EMBL" id="MEX0409769.1"/>
    </source>
</evidence>
<dbReference type="Pfam" id="PF01381">
    <property type="entry name" value="HTH_3"/>
    <property type="match status" value="1"/>
</dbReference>
<proteinExistence type="predicted"/>
<organism evidence="2 3">
    <name type="scientific">Aquibium pacificus</name>
    <dbReference type="NCBI Taxonomy" id="3153579"/>
    <lineage>
        <taxon>Bacteria</taxon>
        <taxon>Pseudomonadati</taxon>
        <taxon>Pseudomonadota</taxon>
        <taxon>Alphaproteobacteria</taxon>
        <taxon>Hyphomicrobiales</taxon>
        <taxon>Phyllobacteriaceae</taxon>
        <taxon>Aquibium</taxon>
    </lineage>
</organism>
<protein>
    <submittedName>
        <fullName evidence="2">Mobile mystery protein A</fullName>
    </submittedName>
</protein>
<dbReference type="SMART" id="SM00530">
    <property type="entry name" value="HTH_XRE"/>
    <property type="match status" value="1"/>
</dbReference>
<evidence type="ECO:0000313" key="3">
    <source>
        <dbReference type="Proteomes" id="UP001556692"/>
    </source>
</evidence>
<dbReference type="InterPro" id="IPR001387">
    <property type="entry name" value="Cro/C1-type_HTH"/>
</dbReference>
<sequence length="154" mass="17064">MNVKDTARKQYVQIVDRAARQVEALKSPSEGWLALLRKALGMSGAEVAVRAGVSRNAIYQAERNERDGAITINQMEKLAAAMGGRFVYAIVPDGSVEDVIRAQARRKAEAHIMRASAHMALEKQSLTSAQTAQRIEDLADELIRDMPPDFWEVK</sequence>
<gene>
    <name evidence="2" type="ORF">ABGN05_29525</name>
</gene>
<keyword evidence="3" id="KW-1185">Reference proteome</keyword>
<dbReference type="InterPro" id="IPR010982">
    <property type="entry name" value="Lambda_DNA-bd_dom_sf"/>
</dbReference>
<dbReference type="SUPFAM" id="SSF47413">
    <property type="entry name" value="lambda repressor-like DNA-binding domains"/>
    <property type="match status" value="1"/>
</dbReference>
<dbReference type="Proteomes" id="UP001556692">
    <property type="component" value="Unassembled WGS sequence"/>
</dbReference>
<dbReference type="RefSeq" id="WP_367957636.1">
    <property type="nucleotide sequence ID" value="NZ_JBDPGJ010000014.1"/>
</dbReference>